<dbReference type="InterPro" id="IPR007236">
    <property type="entry name" value="SlyX"/>
</dbReference>
<evidence type="ECO:0000313" key="2">
    <source>
        <dbReference type="Proteomes" id="UP001144323"/>
    </source>
</evidence>
<dbReference type="RefSeq" id="WP_281805051.1">
    <property type="nucleotide sequence ID" value="NZ_BSEC01000001.1"/>
</dbReference>
<evidence type="ECO:0000313" key="1">
    <source>
        <dbReference type="EMBL" id="GLI94827.1"/>
    </source>
</evidence>
<sequence>MNDQPGNQSSRLDLLEELITHQDRTIAELNEVITSHWRKIEVLEKEVTRLREELQNIGPARDAPEAPPPHY</sequence>
<proteinExistence type="predicted"/>
<dbReference type="Pfam" id="PF04102">
    <property type="entry name" value="SlyX"/>
    <property type="match status" value="1"/>
</dbReference>
<evidence type="ECO:0008006" key="3">
    <source>
        <dbReference type="Google" id="ProtNLM"/>
    </source>
</evidence>
<dbReference type="PANTHER" id="PTHR36508">
    <property type="entry name" value="PROTEIN SLYX"/>
    <property type="match status" value="1"/>
</dbReference>
<reference evidence="1" key="1">
    <citation type="journal article" date="2023" name="Int. J. Syst. Evol. Microbiol.">
        <title>Methylocystis iwaonis sp. nov., a type II methane-oxidizing bacterium from surface soil of a rice paddy field in Japan, and emended description of the genus Methylocystis (ex Whittenbury et al. 1970) Bowman et al. 1993.</title>
        <authorList>
            <person name="Kaise H."/>
            <person name="Sawadogo J.B."/>
            <person name="Alam M.S."/>
            <person name="Ueno C."/>
            <person name="Dianou D."/>
            <person name="Shinjo R."/>
            <person name="Asakawa S."/>
        </authorList>
    </citation>
    <scope>NUCLEOTIDE SEQUENCE</scope>
    <source>
        <strain evidence="1">LMG27198</strain>
    </source>
</reference>
<dbReference type="EMBL" id="BSEC01000001">
    <property type="protein sequence ID" value="GLI94827.1"/>
    <property type="molecule type" value="Genomic_DNA"/>
</dbReference>
<organism evidence="1 2">
    <name type="scientific">Methylocystis echinoides</name>
    <dbReference type="NCBI Taxonomy" id="29468"/>
    <lineage>
        <taxon>Bacteria</taxon>
        <taxon>Pseudomonadati</taxon>
        <taxon>Pseudomonadota</taxon>
        <taxon>Alphaproteobacteria</taxon>
        <taxon>Hyphomicrobiales</taxon>
        <taxon>Methylocystaceae</taxon>
        <taxon>Methylocystis</taxon>
    </lineage>
</organism>
<comment type="caution">
    <text evidence="1">The sequence shown here is derived from an EMBL/GenBank/DDBJ whole genome shotgun (WGS) entry which is preliminary data.</text>
</comment>
<dbReference type="AlphaFoldDB" id="A0A9W6GX92"/>
<keyword evidence="2" id="KW-1185">Reference proteome</keyword>
<dbReference type="PANTHER" id="PTHR36508:SF1">
    <property type="entry name" value="PROTEIN SLYX"/>
    <property type="match status" value="1"/>
</dbReference>
<accession>A0A9W6GX92</accession>
<name>A0A9W6GX92_9HYPH</name>
<gene>
    <name evidence="1" type="ORF">LMG27198_38190</name>
</gene>
<protein>
    <recommendedName>
        <fullName evidence="3">Protein SlyX homolog</fullName>
    </recommendedName>
</protein>
<dbReference type="Proteomes" id="UP001144323">
    <property type="component" value="Unassembled WGS sequence"/>
</dbReference>